<accession>A0A7W6W943</accession>
<dbReference type="Proteomes" id="UP000554286">
    <property type="component" value="Unassembled WGS sequence"/>
</dbReference>
<evidence type="ECO:0008006" key="4">
    <source>
        <dbReference type="Google" id="ProtNLM"/>
    </source>
</evidence>
<sequence length="158" mass="17097">MTATPKALPEAVASRSLLDQYLIVLHRLIELAELERSLLDQGVDPGPLSILKPQEALANDYTLLGAALKPKVRLLHEAGLLDVEALEGRIRHLVALTKENRRRRRVRDGATRTRVDAVMQALPDTADDASAIETPNGRANRAAPPVAQAGGLPTRPTP</sequence>
<protein>
    <recommendedName>
        <fullName evidence="4">Flagellar protein FlgN</fullName>
    </recommendedName>
</protein>
<name>A0A7W6W943_9PROT</name>
<comment type="caution">
    <text evidence="2">The sequence shown here is derived from an EMBL/GenBank/DDBJ whole genome shotgun (WGS) entry which is preliminary data.</text>
</comment>
<evidence type="ECO:0000313" key="3">
    <source>
        <dbReference type="Proteomes" id="UP000554286"/>
    </source>
</evidence>
<gene>
    <name evidence="2" type="ORF">GGD89_001123</name>
</gene>
<evidence type="ECO:0000256" key="1">
    <source>
        <dbReference type="SAM" id="MobiDB-lite"/>
    </source>
</evidence>
<proteinExistence type="predicted"/>
<reference evidence="2 3" key="1">
    <citation type="submission" date="2020-08" db="EMBL/GenBank/DDBJ databases">
        <title>Genome sequencing of Purple Non-Sulfur Bacteria from various extreme environments.</title>
        <authorList>
            <person name="Mayer M."/>
        </authorList>
    </citation>
    <scope>NUCLEOTIDE SEQUENCE [LARGE SCALE GENOMIC DNA]</scope>
    <source>
        <strain evidence="2 3">JA131</strain>
    </source>
</reference>
<dbReference type="AlphaFoldDB" id="A0A7W6W943"/>
<keyword evidence="3" id="KW-1185">Reference proteome</keyword>
<evidence type="ECO:0000313" key="2">
    <source>
        <dbReference type="EMBL" id="MBB4265504.1"/>
    </source>
</evidence>
<feature type="region of interest" description="Disordered" evidence="1">
    <location>
        <begin position="122"/>
        <end position="158"/>
    </location>
</feature>
<dbReference type="EMBL" id="JACIGK010000006">
    <property type="protein sequence ID" value="MBB4265504.1"/>
    <property type="molecule type" value="Genomic_DNA"/>
</dbReference>
<organism evidence="2 3">
    <name type="scientific">Roseospira visakhapatnamensis</name>
    <dbReference type="NCBI Taxonomy" id="390880"/>
    <lineage>
        <taxon>Bacteria</taxon>
        <taxon>Pseudomonadati</taxon>
        <taxon>Pseudomonadota</taxon>
        <taxon>Alphaproteobacteria</taxon>
        <taxon>Rhodospirillales</taxon>
        <taxon>Rhodospirillaceae</taxon>
        <taxon>Roseospira</taxon>
    </lineage>
</organism>
<dbReference type="RefSeq" id="WP_184043121.1">
    <property type="nucleotide sequence ID" value="NZ_JACIGK010000006.1"/>
</dbReference>